<dbReference type="Proteomes" id="UP000426027">
    <property type="component" value="Chromosome"/>
</dbReference>
<dbReference type="AlphaFoldDB" id="A0A6I6GR88"/>
<dbReference type="KEGG" id="fls:GLV81_16320"/>
<dbReference type="EMBL" id="CP046566">
    <property type="protein sequence ID" value="QGW29462.1"/>
    <property type="molecule type" value="Genomic_DNA"/>
</dbReference>
<proteinExistence type="predicted"/>
<evidence type="ECO:0000313" key="2">
    <source>
        <dbReference type="Proteomes" id="UP000426027"/>
    </source>
</evidence>
<dbReference type="RefSeq" id="WP_157479814.1">
    <property type="nucleotide sequence ID" value="NZ_CP046566.1"/>
</dbReference>
<protein>
    <recommendedName>
        <fullName evidence="3">Cysteine-rich CWC family protein</fullName>
    </recommendedName>
</protein>
<organism evidence="1 2">
    <name type="scientific">Phnomibacter ginsenosidimutans</name>
    <dbReference type="NCBI Taxonomy" id="2676868"/>
    <lineage>
        <taxon>Bacteria</taxon>
        <taxon>Pseudomonadati</taxon>
        <taxon>Bacteroidota</taxon>
        <taxon>Chitinophagia</taxon>
        <taxon>Chitinophagales</taxon>
        <taxon>Chitinophagaceae</taxon>
        <taxon>Phnomibacter</taxon>
    </lineage>
</organism>
<evidence type="ECO:0008006" key="3">
    <source>
        <dbReference type="Google" id="ProtNLM"/>
    </source>
</evidence>
<sequence>MSSTHKHEPRNCPRCNKTFECKVGNIAQCQCSSIVLSEEEKAFIADRYQDCLCLGCLLDLQNKYTFFKEKYRIGQ</sequence>
<name>A0A6I6GR88_9BACT</name>
<accession>A0A6I6GR88</accession>
<keyword evidence="2" id="KW-1185">Reference proteome</keyword>
<gene>
    <name evidence="1" type="ORF">GLV81_16320</name>
</gene>
<dbReference type="InterPro" id="IPR032720">
    <property type="entry name" value="Cys_rich_CWC"/>
</dbReference>
<evidence type="ECO:0000313" key="1">
    <source>
        <dbReference type="EMBL" id="QGW29462.1"/>
    </source>
</evidence>
<dbReference type="Pfam" id="PF14375">
    <property type="entry name" value="Cys_rich_CWC"/>
    <property type="match status" value="1"/>
</dbReference>
<reference evidence="1 2" key="1">
    <citation type="submission" date="2019-11" db="EMBL/GenBank/DDBJ databases">
        <authorList>
            <person name="Im W.T."/>
        </authorList>
    </citation>
    <scope>NUCLEOTIDE SEQUENCE [LARGE SCALE GENOMIC DNA]</scope>
    <source>
        <strain evidence="1 2">SB-02</strain>
    </source>
</reference>